<feature type="transmembrane region" description="Helical" evidence="1">
    <location>
        <begin position="118"/>
        <end position="141"/>
    </location>
</feature>
<organism evidence="2 3">
    <name type="scientific">candidate division TA06 bacterium B3_TA06</name>
    <dbReference type="NCBI Taxonomy" id="2012487"/>
    <lineage>
        <taxon>Bacteria</taxon>
        <taxon>Bacteria division TA06</taxon>
    </lineage>
</organism>
<reference evidence="2 3" key="1">
    <citation type="submission" date="2017-06" db="EMBL/GenBank/DDBJ databases">
        <title>Novel microbial phyla capable of carbon fixation and sulfur reduction in deep-sea sediments.</title>
        <authorList>
            <person name="Huang J."/>
            <person name="Baker B."/>
            <person name="Wang Y."/>
        </authorList>
    </citation>
    <scope>NUCLEOTIDE SEQUENCE [LARGE SCALE GENOMIC DNA]</scope>
    <source>
        <strain evidence="2">B3_TA06</strain>
    </source>
</reference>
<protein>
    <submittedName>
        <fullName evidence="2">Uncharacterized protein</fullName>
    </submittedName>
</protein>
<feature type="transmembrane region" description="Helical" evidence="1">
    <location>
        <begin position="7"/>
        <end position="25"/>
    </location>
</feature>
<proteinExistence type="predicted"/>
<evidence type="ECO:0000313" key="2">
    <source>
        <dbReference type="EMBL" id="TKJ43888.1"/>
    </source>
</evidence>
<dbReference type="Proteomes" id="UP000317778">
    <property type="component" value="Unassembled WGS sequence"/>
</dbReference>
<comment type="caution">
    <text evidence="2">The sequence shown here is derived from an EMBL/GenBank/DDBJ whole genome shotgun (WGS) entry which is preliminary data.</text>
</comment>
<keyword evidence="1" id="KW-1133">Transmembrane helix</keyword>
<gene>
    <name evidence="2" type="ORF">CEE36_01870</name>
</gene>
<feature type="transmembrane region" description="Helical" evidence="1">
    <location>
        <begin position="193"/>
        <end position="213"/>
    </location>
</feature>
<feature type="transmembrane region" description="Helical" evidence="1">
    <location>
        <begin position="161"/>
        <end position="181"/>
    </location>
</feature>
<name>A0A532V9N8_UNCT6</name>
<keyword evidence="1" id="KW-0812">Transmembrane</keyword>
<feature type="transmembrane region" description="Helical" evidence="1">
    <location>
        <begin position="60"/>
        <end position="82"/>
    </location>
</feature>
<dbReference type="AlphaFoldDB" id="A0A532V9N8"/>
<evidence type="ECO:0000256" key="1">
    <source>
        <dbReference type="SAM" id="Phobius"/>
    </source>
</evidence>
<dbReference type="EMBL" id="NJBO01000002">
    <property type="protein sequence ID" value="TKJ43888.1"/>
    <property type="molecule type" value="Genomic_DNA"/>
</dbReference>
<feature type="transmembrane region" description="Helical" evidence="1">
    <location>
        <begin position="88"/>
        <end position="106"/>
    </location>
</feature>
<accession>A0A532V9N8</accession>
<keyword evidence="1" id="KW-0472">Membrane</keyword>
<evidence type="ECO:0000313" key="3">
    <source>
        <dbReference type="Proteomes" id="UP000317778"/>
    </source>
</evidence>
<feature type="transmembrane region" description="Helical" evidence="1">
    <location>
        <begin position="31"/>
        <end position="48"/>
    </location>
</feature>
<sequence length="236" mass="26391">MKKWVPTVIFLAVAVVLIVLAIVFLPVSKSVWVWIAALLTLAIFSILYRDNPIYRIAEHIFVGLSLGYSLAIIWWLALWQIALRPLFVEGRFILIIPIAIGLLYFTRLIPKVSWLVRIPISIALGLGSGIAIPLIFQATIFEQTKASLVLPEMFAPGNPWPGIWAIILIIGIVTTLAYFFFSRKEKSVLSPVSKVGIIFIMLGFGATFGLTVMSRVSLLIGRLQFLLREWLGIITQ</sequence>